<evidence type="ECO:0000313" key="5">
    <source>
        <dbReference type="Proteomes" id="UP000318528"/>
    </source>
</evidence>
<evidence type="ECO:0008006" key="7">
    <source>
        <dbReference type="Google" id="ProtNLM"/>
    </source>
</evidence>
<dbReference type="Proteomes" id="UP000318528">
    <property type="component" value="Unassembled WGS sequence"/>
</dbReference>
<keyword evidence="5" id="KW-1185">Reference proteome</keyword>
<name>A0A553BBF4_9FLAO</name>
<keyword evidence="2" id="KW-0812">Transmembrane</keyword>
<keyword evidence="2" id="KW-1133">Transmembrane helix</keyword>
<evidence type="ECO:0000313" key="6">
    <source>
        <dbReference type="Proteomes" id="UP000318669"/>
    </source>
</evidence>
<dbReference type="EMBL" id="VJZN01000014">
    <property type="protein sequence ID" value="TRX05922.1"/>
    <property type="molecule type" value="Genomic_DNA"/>
</dbReference>
<evidence type="ECO:0000256" key="2">
    <source>
        <dbReference type="SAM" id="Phobius"/>
    </source>
</evidence>
<feature type="coiled-coil region" evidence="1">
    <location>
        <begin position="59"/>
        <end position="115"/>
    </location>
</feature>
<feature type="transmembrane region" description="Helical" evidence="2">
    <location>
        <begin position="123"/>
        <end position="149"/>
    </location>
</feature>
<evidence type="ECO:0000256" key="1">
    <source>
        <dbReference type="SAM" id="Coils"/>
    </source>
</evidence>
<dbReference type="AlphaFoldDB" id="A0A553BBF4"/>
<proteinExistence type="predicted"/>
<dbReference type="EMBL" id="VJZL01000044">
    <property type="protein sequence ID" value="TRX05585.1"/>
    <property type="molecule type" value="Genomic_DNA"/>
</dbReference>
<accession>A0A553BBF4</accession>
<gene>
    <name evidence="3" type="ORF">FNW11_15945</name>
    <name evidence="4" type="ORF">FNW12_09680</name>
</gene>
<dbReference type="OrthoDB" id="635705at2"/>
<organism evidence="3 6">
    <name type="scientific">Flavobacterium gawalongense</name>
    <dbReference type="NCBI Taxonomy" id="2594432"/>
    <lineage>
        <taxon>Bacteria</taxon>
        <taxon>Pseudomonadati</taxon>
        <taxon>Bacteroidota</taxon>
        <taxon>Flavobacteriia</taxon>
        <taxon>Flavobacteriales</taxon>
        <taxon>Flavobacteriaceae</taxon>
        <taxon>Flavobacterium</taxon>
    </lineage>
</organism>
<feature type="transmembrane region" description="Helical" evidence="2">
    <location>
        <begin position="177"/>
        <end position="199"/>
    </location>
</feature>
<comment type="caution">
    <text evidence="3">The sequence shown here is derived from an EMBL/GenBank/DDBJ whole genome shotgun (WGS) entry which is preliminary data.</text>
</comment>
<evidence type="ECO:0000313" key="3">
    <source>
        <dbReference type="EMBL" id="TRX05585.1"/>
    </source>
</evidence>
<sequence>MDAVATKKVERVKSFREYAFEKAGLNRGDYLSLKTYLKWIKDGHLVDETYDENEQLLLKQQVKNKISTKEDEKEKLEGEKRTAVEVAKPSIEKKIKELNDEIQQTKIDLAENAVQTGYQSEKYFMYAGLVIVLSFYLLFFYASAIYASFFRNAGSILKYAGDDIALYLDSIFDVKGIFTWSPSLIIVYLGAFLFFAIGLIPHNIEGENKKWNVGLAILGAFIADSLMAYKIDLGIHDLKVMAGVADTDWHFYSSINFYMVLLFGFCAYLVWGYMFEMMLKEKNKKTGDVRAALIIKGLKEEIKGLRVELQALETKIIELETQIKTIFSQLEQLKQDLENSMLKPDALSQNLTSFYMGWRQFLNGTSDLNVEKVRCEETFNDFMQSQFNQTAILN</sequence>
<feature type="coiled-coil region" evidence="1">
    <location>
        <begin position="295"/>
        <end position="336"/>
    </location>
</feature>
<reference evidence="5 6" key="1">
    <citation type="submission" date="2019-07" db="EMBL/GenBank/DDBJ databases">
        <title>Novel species of Flavobacterium.</title>
        <authorList>
            <person name="Liu Q."/>
            <person name="Xin Y.-H."/>
        </authorList>
    </citation>
    <scope>NUCLEOTIDE SEQUENCE [LARGE SCALE GENOMIC DNA]</scope>
    <source>
        <strain evidence="4 5">GSP39</strain>
        <strain evidence="3 6">GSR22</strain>
    </source>
</reference>
<feature type="transmembrane region" description="Helical" evidence="2">
    <location>
        <begin position="251"/>
        <end position="275"/>
    </location>
</feature>
<feature type="transmembrane region" description="Helical" evidence="2">
    <location>
        <begin position="211"/>
        <end position="231"/>
    </location>
</feature>
<evidence type="ECO:0000313" key="4">
    <source>
        <dbReference type="EMBL" id="TRX05922.1"/>
    </source>
</evidence>
<dbReference type="Proteomes" id="UP000318669">
    <property type="component" value="Unassembled WGS sequence"/>
</dbReference>
<keyword evidence="2" id="KW-0472">Membrane</keyword>
<keyword evidence="1" id="KW-0175">Coiled coil</keyword>
<protein>
    <recommendedName>
        <fullName evidence="7">Beta-carotene 15,15'-monooxygenase</fullName>
    </recommendedName>
</protein>